<dbReference type="EMBL" id="JALJOU010000120">
    <property type="protein sequence ID" value="KAK9819395.1"/>
    <property type="molecule type" value="Genomic_DNA"/>
</dbReference>
<organism evidence="1 2">
    <name type="scientific">Elliptochloris bilobata</name>
    <dbReference type="NCBI Taxonomy" id="381761"/>
    <lineage>
        <taxon>Eukaryota</taxon>
        <taxon>Viridiplantae</taxon>
        <taxon>Chlorophyta</taxon>
        <taxon>core chlorophytes</taxon>
        <taxon>Trebouxiophyceae</taxon>
        <taxon>Trebouxiophyceae incertae sedis</taxon>
        <taxon>Elliptochloris clade</taxon>
        <taxon>Elliptochloris</taxon>
    </lineage>
</organism>
<comment type="caution">
    <text evidence="1">The sequence shown here is derived from an EMBL/GenBank/DDBJ whole genome shotgun (WGS) entry which is preliminary data.</text>
</comment>
<accession>A0AAW1QDD0</accession>
<gene>
    <name evidence="1" type="ORF">WJX81_003737</name>
</gene>
<dbReference type="AlphaFoldDB" id="A0AAW1QDD0"/>
<protein>
    <submittedName>
        <fullName evidence="1">Uncharacterized protein</fullName>
    </submittedName>
</protein>
<name>A0AAW1QDD0_9CHLO</name>
<evidence type="ECO:0000313" key="1">
    <source>
        <dbReference type="EMBL" id="KAK9819395.1"/>
    </source>
</evidence>
<dbReference type="Gene3D" id="3.40.50.150">
    <property type="entry name" value="Vaccinia Virus protein VP39"/>
    <property type="match status" value="1"/>
</dbReference>
<dbReference type="Proteomes" id="UP001445335">
    <property type="component" value="Unassembled WGS sequence"/>
</dbReference>
<proteinExistence type="predicted"/>
<keyword evidence="2" id="KW-1185">Reference proteome</keyword>
<reference evidence="1 2" key="1">
    <citation type="journal article" date="2024" name="Nat. Commun.">
        <title>Phylogenomics reveals the evolutionary origins of lichenization in chlorophyte algae.</title>
        <authorList>
            <person name="Puginier C."/>
            <person name="Libourel C."/>
            <person name="Otte J."/>
            <person name="Skaloud P."/>
            <person name="Haon M."/>
            <person name="Grisel S."/>
            <person name="Petersen M."/>
            <person name="Berrin J.G."/>
            <person name="Delaux P.M."/>
            <person name="Dal Grande F."/>
            <person name="Keller J."/>
        </authorList>
    </citation>
    <scope>NUCLEOTIDE SEQUENCE [LARGE SCALE GENOMIC DNA]</scope>
    <source>
        <strain evidence="1 2">SAG 245.80</strain>
    </source>
</reference>
<dbReference type="InterPro" id="IPR029063">
    <property type="entry name" value="SAM-dependent_MTases_sf"/>
</dbReference>
<dbReference type="SUPFAM" id="SSF53335">
    <property type="entry name" value="S-adenosyl-L-methionine-dependent methyltransferases"/>
    <property type="match status" value="1"/>
</dbReference>
<sequence length="354" mass="36284">MGHAVAEFFGATLGDPGHWNLSPEWYGTQGGGYGRDAGEVVFERESACGNGRVTPDCLAADYLKTVASAAAIVISAWPAELRRHCLQALCTDASGTGAAVASGDPARAAAAPGAASGLLPWRACAVCVGVGGGALPLFLSHHFPGLLVDAVELDAAVLEAATTAMGLPECRANLHLHCADGAEWVAQAAEAVHAQEQPPHDLVLLDAFDGDDAVPACFTQPGAPFLTSLADALHPRHGALVANLHCARPRAAWPWGARGGGDAVGAGARERAELAATARAFRDALLVPGNGAAWLAHAPQQANAVVVVARGVALPREPRQAARQLVDAARRTGAEAGFCFDAGNRAARLLQVIE</sequence>
<evidence type="ECO:0000313" key="2">
    <source>
        <dbReference type="Proteomes" id="UP001445335"/>
    </source>
</evidence>